<evidence type="ECO:0000256" key="11">
    <source>
        <dbReference type="SAM" id="Phobius"/>
    </source>
</evidence>
<dbReference type="PIRSF" id="PIRSF003097">
    <property type="entry name" value="FtsX"/>
    <property type="match status" value="1"/>
</dbReference>
<keyword evidence="5 10" id="KW-0132">Cell division</keyword>
<evidence type="ECO:0000256" key="10">
    <source>
        <dbReference type="PIRNR" id="PIRNR003097"/>
    </source>
</evidence>
<keyword evidence="6 11" id="KW-0812">Transmembrane</keyword>
<dbReference type="AlphaFoldDB" id="A0A1H9W1S4"/>
<evidence type="ECO:0000259" key="13">
    <source>
        <dbReference type="Pfam" id="PF18075"/>
    </source>
</evidence>
<feature type="transmembrane region" description="Helical" evidence="11">
    <location>
        <begin position="179"/>
        <end position="200"/>
    </location>
</feature>
<reference evidence="15" key="1">
    <citation type="submission" date="2016-10" db="EMBL/GenBank/DDBJ databases">
        <authorList>
            <person name="de Groot N.N."/>
        </authorList>
    </citation>
    <scope>NUCLEOTIDE SEQUENCE [LARGE SCALE GENOMIC DNA]</scope>
    <source>
        <strain evidence="15">10nlg</strain>
    </source>
</reference>
<feature type="domain" description="ABC3 transporter permease C-terminal" evidence="12">
    <location>
        <begin position="186"/>
        <end position="302"/>
    </location>
</feature>
<evidence type="ECO:0000256" key="4">
    <source>
        <dbReference type="ARBA" id="ARBA00022475"/>
    </source>
</evidence>
<dbReference type="GO" id="GO:0051301">
    <property type="term" value="P:cell division"/>
    <property type="evidence" value="ECO:0007669"/>
    <property type="project" value="UniProtKB-KW"/>
</dbReference>
<evidence type="ECO:0000256" key="5">
    <source>
        <dbReference type="ARBA" id="ARBA00022618"/>
    </source>
</evidence>
<comment type="similarity">
    <text evidence="2 10">Belongs to the ABC-4 integral membrane protein family. FtsX subfamily.</text>
</comment>
<keyword evidence="15" id="KW-1185">Reference proteome</keyword>
<keyword evidence="8 10" id="KW-0472">Membrane</keyword>
<evidence type="ECO:0000259" key="12">
    <source>
        <dbReference type="Pfam" id="PF02687"/>
    </source>
</evidence>
<feature type="domain" description="FtsX extracellular" evidence="13">
    <location>
        <begin position="70"/>
        <end position="162"/>
    </location>
</feature>
<evidence type="ECO:0000256" key="2">
    <source>
        <dbReference type="ARBA" id="ARBA00007379"/>
    </source>
</evidence>
<accession>A0A1H9W1S4</accession>
<protein>
    <recommendedName>
        <fullName evidence="3 10">Cell division protein FtsX</fullName>
    </recommendedName>
</protein>
<feature type="transmembrane region" description="Helical" evidence="11">
    <location>
        <begin position="32"/>
        <end position="57"/>
    </location>
</feature>
<dbReference type="InterPro" id="IPR040690">
    <property type="entry name" value="FtsX_ECD"/>
</dbReference>
<dbReference type="PANTHER" id="PTHR47755:SF1">
    <property type="entry name" value="CELL DIVISION PROTEIN FTSX"/>
    <property type="match status" value="1"/>
</dbReference>
<dbReference type="EMBL" id="FOGV01000026">
    <property type="protein sequence ID" value="SES27788.1"/>
    <property type="molecule type" value="Genomic_DNA"/>
</dbReference>
<evidence type="ECO:0000256" key="1">
    <source>
        <dbReference type="ARBA" id="ARBA00004651"/>
    </source>
</evidence>
<dbReference type="InterPro" id="IPR003838">
    <property type="entry name" value="ABC3_permease_C"/>
</dbReference>
<dbReference type="InterPro" id="IPR004513">
    <property type="entry name" value="FtsX"/>
</dbReference>
<dbReference type="STRING" id="1464123.SAMN05444126_12631"/>
<evidence type="ECO:0000256" key="6">
    <source>
        <dbReference type="ARBA" id="ARBA00022692"/>
    </source>
</evidence>
<gene>
    <name evidence="14" type="ORF">SAMN05444126_12631</name>
</gene>
<proteinExistence type="inferred from homology"/>
<dbReference type="PANTHER" id="PTHR47755">
    <property type="entry name" value="CELL DIVISION PROTEIN FTSX"/>
    <property type="match status" value="1"/>
</dbReference>
<dbReference type="NCBIfam" id="NF038347">
    <property type="entry name" value="FtsX_Gpos"/>
    <property type="match status" value="1"/>
</dbReference>
<dbReference type="Gene3D" id="3.30.70.3040">
    <property type="match status" value="1"/>
</dbReference>
<dbReference type="InterPro" id="IPR058204">
    <property type="entry name" value="FtsX_firmicutes-type"/>
</dbReference>
<keyword evidence="7 11" id="KW-1133">Transmembrane helix</keyword>
<organism evidence="14 15">
    <name type="scientific">Salisediminibacterium halotolerans</name>
    <dbReference type="NCBI Taxonomy" id="517425"/>
    <lineage>
        <taxon>Bacteria</taxon>
        <taxon>Bacillati</taxon>
        <taxon>Bacillota</taxon>
        <taxon>Bacilli</taxon>
        <taxon>Bacillales</taxon>
        <taxon>Bacillaceae</taxon>
        <taxon>Salisediminibacterium</taxon>
    </lineage>
</organism>
<dbReference type="Proteomes" id="UP000199318">
    <property type="component" value="Unassembled WGS sequence"/>
</dbReference>
<evidence type="ECO:0000313" key="15">
    <source>
        <dbReference type="Proteomes" id="UP000199318"/>
    </source>
</evidence>
<comment type="subcellular location">
    <subcellularLocation>
        <location evidence="1">Cell membrane</location>
        <topology evidence="1">Multi-pass membrane protein</topology>
    </subcellularLocation>
</comment>
<evidence type="ECO:0000256" key="7">
    <source>
        <dbReference type="ARBA" id="ARBA00022989"/>
    </source>
</evidence>
<dbReference type="Pfam" id="PF02687">
    <property type="entry name" value="FtsX"/>
    <property type="match status" value="1"/>
</dbReference>
<feature type="transmembrane region" description="Helical" evidence="11">
    <location>
        <begin position="231"/>
        <end position="254"/>
    </location>
</feature>
<evidence type="ECO:0000313" key="14">
    <source>
        <dbReference type="EMBL" id="SES27788.1"/>
    </source>
</evidence>
<evidence type="ECO:0000256" key="3">
    <source>
        <dbReference type="ARBA" id="ARBA00021907"/>
    </source>
</evidence>
<dbReference type="Pfam" id="PF18075">
    <property type="entry name" value="FtsX_ECD"/>
    <property type="match status" value="1"/>
</dbReference>
<comment type="caution">
    <text evidence="14">The sequence shown here is derived from an EMBL/GenBank/DDBJ whole genome shotgun (WGS) entry which is preliminary data.</text>
</comment>
<sequence length="308" mass="34406">MRGMKLGGRTTMKVRTYGRHFKEGSKNLVRNGWMTFASISAVTVMLLVVGAFLAVIMNINHFADSLEEDVEIRVFIDRDAETSEQDNLEENIDTLSGVDTIDYIPRDEGLEDFIDSLGDEGDYFESLREENPLNDVFVVNAENPEQTDRLAADIEGMDHVENLEYGQDIFEQLFSATDFIRIAGIVLIAGLLFTAIFLIANTIKLTIIARKTEIGIMKLVGATNSFIRWPFFIEGLLLGILGSILPIAALTYGYDQLYHAIGERTGLDFFEFLPPYPMLLQISVLLVVTGAVVGVWGSLMSVRKFLKV</sequence>
<dbReference type="GO" id="GO:0005886">
    <property type="term" value="C:plasma membrane"/>
    <property type="evidence" value="ECO:0007669"/>
    <property type="project" value="UniProtKB-SubCell"/>
</dbReference>
<name>A0A1H9W1S4_9BACI</name>
<keyword evidence="9 10" id="KW-0131">Cell cycle</keyword>
<evidence type="ECO:0000256" key="9">
    <source>
        <dbReference type="ARBA" id="ARBA00023306"/>
    </source>
</evidence>
<keyword evidence="4 10" id="KW-1003">Cell membrane</keyword>
<evidence type="ECO:0000256" key="8">
    <source>
        <dbReference type="ARBA" id="ARBA00023136"/>
    </source>
</evidence>
<feature type="transmembrane region" description="Helical" evidence="11">
    <location>
        <begin position="278"/>
        <end position="299"/>
    </location>
</feature>
<comment type="function">
    <text evidence="10">Part of the ABC transporter FtsEX involved in asymmetric cellular division facilitating the initiation of sporulation.</text>
</comment>